<dbReference type="SUPFAM" id="SSF55785">
    <property type="entry name" value="PYP-like sensor domain (PAS domain)"/>
    <property type="match status" value="1"/>
</dbReference>
<sequence>KHKDFGTSAVILLFIEPVKSTPKIPMPFSLKQHDVYVTLHGIRGEIIEADHNISTITGYMPCDVLGKSAYEYIFETDVPIAQFAQKAMFTSNDGKGIITYRLRTFNMKYIFLQSTGFLFKDSANEIQRFVCYNRWLSDEEGESELKKFQERFSPASFAARQLEAQKNISDNKVVCLDSPEENGKTNGTLNDSSFSAHSNDLIESSNGFQRDSNDVNMSVAKSIKNLKNNLNESNGTLNGNELHNANAYLCNQPLQMAESCQESNAIDMNVKLKQNVLGNDYDVEKMEICSYYQSTDLISGKNYVKQEKHVYDALPQSLNSQERMQDLSLAQYSNNFAKNGGDSAYFNTRNEDVNYTMFREEKMSPYTDAQLQDPYNTQTKQMPSSVQPPAGHSYQELPSDHHSNFVNLMPSHMSFYKVTENVSYNNNVGMPSDQYNSTSPIVPFAKNNLKSHSYDQCNSRQVRLLDGDYAHQNDNSYHLNSSENGAYRNIQTSKIATYNNNFSPNGDSMYGGVDTYGNGLTNNDTYGYQKVVHPKNAMLNSLPERMHSSQVDNSNISCAFSTLPSRDKWELLNNSCDSKNRNKSFNVETTNSKDSRFQNNMLETYSQTVTKNSNLHEKSTNQSCIAIPSTNHESSFDSRVNQELYNELNFFFENFPLTDSAQNESSF</sequence>
<dbReference type="Proteomes" id="UP000499080">
    <property type="component" value="Unassembled WGS sequence"/>
</dbReference>
<proteinExistence type="predicted"/>
<organism evidence="1 2">
    <name type="scientific">Araneus ventricosus</name>
    <name type="common">Orbweaver spider</name>
    <name type="synonym">Epeira ventricosa</name>
    <dbReference type="NCBI Taxonomy" id="182803"/>
    <lineage>
        <taxon>Eukaryota</taxon>
        <taxon>Metazoa</taxon>
        <taxon>Ecdysozoa</taxon>
        <taxon>Arthropoda</taxon>
        <taxon>Chelicerata</taxon>
        <taxon>Arachnida</taxon>
        <taxon>Araneae</taxon>
        <taxon>Araneomorphae</taxon>
        <taxon>Entelegynae</taxon>
        <taxon>Araneoidea</taxon>
        <taxon>Araneidae</taxon>
        <taxon>Araneus</taxon>
    </lineage>
</organism>
<accession>A0A4Y2LHD2</accession>
<protein>
    <recommendedName>
        <fullName evidence="3">PAS domain-containing protein</fullName>
    </recommendedName>
</protein>
<dbReference type="Pfam" id="PF14598">
    <property type="entry name" value="PAS_11"/>
    <property type="match status" value="1"/>
</dbReference>
<dbReference type="PANTHER" id="PTHR23042">
    <property type="entry name" value="CIRCADIAN PROTEIN CLOCK/ARNT/BMAL/PAS"/>
    <property type="match status" value="1"/>
</dbReference>
<comment type="caution">
    <text evidence="1">The sequence shown here is derived from an EMBL/GenBank/DDBJ whole genome shotgun (WGS) entry which is preliminary data.</text>
</comment>
<dbReference type="InterPro" id="IPR000014">
    <property type="entry name" value="PAS"/>
</dbReference>
<dbReference type="CDD" id="cd00130">
    <property type="entry name" value="PAS"/>
    <property type="match status" value="1"/>
</dbReference>
<dbReference type="Gene3D" id="3.30.450.20">
    <property type="entry name" value="PAS domain"/>
    <property type="match status" value="1"/>
</dbReference>
<dbReference type="AlphaFoldDB" id="A0A4Y2LHD2"/>
<dbReference type="InterPro" id="IPR035965">
    <property type="entry name" value="PAS-like_dom_sf"/>
</dbReference>
<gene>
    <name evidence="1" type="ORF">AVEN_109006_1</name>
</gene>
<dbReference type="InterPro" id="IPR050933">
    <property type="entry name" value="Circadian_TF"/>
</dbReference>
<dbReference type="OrthoDB" id="7788762at2759"/>
<reference evidence="1 2" key="1">
    <citation type="journal article" date="2019" name="Sci. Rep.">
        <title>Orb-weaving spider Araneus ventricosus genome elucidates the spidroin gene catalogue.</title>
        <authorList>
            <person name="Kono N."/>
            <person name="Nakamura H."/>
            <person name="Ohtoshi R."/>
            <person name="Moran D.A.P."/>
            <person name="Shinohara A."/>
            <person name="Yoshida Y."/>
            <person name="Fujiwara M."/>
            <person name="Mori M."/>
            <person name="Tomita M."/>
            <person name="Arakawa K."/>
        </authorList>
    </citation>
    <scope>NUCLEOTIDE SEQUENCE [LARGE SCALE GENOMIC DNA]</scope>
</reference>
<feature type="non-terminal residue" evidence="1">
    <location>
        <position position="1"/>
    </location>
</feature>
<name>A0A4Y2LHD2_ARAVE</name>
<evidence type="ECO:0008006" key="3">
    <source>
        <dbReference type="Google" id="ProtNLM"/>
    </source>
</evidence>
<evidence type="ECO:0000313" key="1">
    <source>
        <dbReference type="EMBL" id="GBN14022.1"/>
    </source>
</evidence>
<dbReference type="EMBL" id="BGPR01005854">
    <property type="protein sequence ID" value="GBN14022.1"/>
    <property type="molecule type" value="Genomic_DNA"/>
</dbReference>
<evidence type="ECO:0000313" key="2">
    <source>
        <dbReference type="Proteomes" id="UP000499080"/>
    </source>
</evidence>
<keyword evidence="2" id="KW-1185">Reference proteome</keyword>